<feature type="signal peptide" evidence="1">
    <location>
        <begin position="1"/>
        <end position="20"/>
    </location>
</feature>
<evidence type="ECO:0008006" key="4">
    <source>
        <dbReference type="Google" id="ProtNLM"/>
    </source>
</evidence>
<dbReference type="AlphaFoldDB" id="A0A5C5ZPB3"/>
<organism evidence="2 3">
    <name type="scientific">Pseudobythopirellula maris</name>
    <dbReference type="NCBI Taxonomy" id="2527991"/>
    <lineage>
        <taxon>Bacteria</taxon>
        <taxon>Pseudomonadati</taxon>
        <taxon>Planctomycetota</taxon>
        <taxon>Planctomycetia</taxon>
        <taxon>Pirellulales</taxon>
        <taxon>Lacipirellulaceae</taxon>
        <taxon>Pseudobythopirellula</taxon>
    </lineage>
</organism>
<sequence length="244" mass="26762" precursor="true">MLSSALQRVFFVAVCMTAHAALADDIAIGEYVRLSGGFENAFELGGYPRTWSSIDANLERTDLYGASEGMYALAFGIEGRPRDAIIWHDLFIGRFTEGRPEDVVFSLSFDFAKYATAPSSGTARLEVWVEATFAGPVLHGPILLHQIVSDSNSVVLDTKADQSHFGRYSFEFSPRVIPGSEPRIHPGLRVVFRDVSEPQISNGDFYALLDNVRIRRVPEPSALLISSVGLIAAALRGNRGRRLA</sequence>
<comment type="caution">
    <text evidence="2">The sequence shown here is derived from an EMBL/GenBank/DDBJ whole genome shotgun (WGS) entry which is preliminary data.</text>
</comment>
<evidence type="ECO:0000313" key="2">
    <source>
        <dbReference type="EMBL" id="TWT88233.1"/>
    </source>
</evidence>
<feature type="chain" id="PRO_5022827238" description="PEP-CTERM protein-sorting domain-containing protein" evidence="1">
    <location>
        <begin position="21"/>
        <end position="244"/>
    </location>
</feature>
<protein>
    <recommendedName>
        <fullName evidence="4">PEP-CTERM protein-sorting domain-containing protein</fullName>
    </recommendedName>
</protein>
<dbReference type="EMBL" id="SJPQ01000002">
    <property type="protein sequence ID" value="TWT88233.1"/>
    <property type="molecule type" value="Genomic_DNA"/>
</dbReference>
<keyword evidence="3" id="KW-1185">Reference proteome</keyword>
<dbReference type="RefSeq" id="WP_146399115.1">
    <property type="nucleotide sequence ID" value="NZ_SJPQ01000002.1"/>
</dbReference>
<reference evidence="2 3" key="1">
    <citation type="submission" date="2019-02" db="EMBL/GenBank/DDBJ databases">
        <title>Deep-cultivation of Planctomycetes and their phenomic and genomic characterization uncovers novel biology.</title>
        <authorList>
            <person name="Wiegand S."/>
            <person name="Jogler M."/>
            <person name="Boedeker C."/>
            <person name="Pinto D."/>
            <person name="Vollmers J."/>
            <person name="Rivas-Marin E."/>
            <person name="Kohn T."/>
            <person name="Peeters S.H."/>
            <person name="Heuer A."/>
            <person name="Rast P."/>
            <person name="Oberbeckmann S."/>
            <person name="Bunk B."/>
            <person name="Jeske O."/>
            <person name="Meyerdierks A."/>
            <person name="Storesund J.E."/>
            <person name="Kallscheuer N."/>
            <person name="Luecker S."/>
            <person name="Lage O.M."/>
            <person name="Pohl T."/>
            <person name="Merkel B.J."/>
            <person name="Hornburger P."/>
            <person name="Mueller R.-W."/>
            <person name="Bruemmer F."/>
            <person name="Labrenz M."/>
            <person name="Spormann A.M."/>
            <person name="Op Den Camp H."/>
            <person name="Overmann J."/>
            <person name="Amann R."/>
            <person name="Jetten M.S.M."/>
            <person name="Mascher T."/>
            <person name="Medema M.H."/>
            <person name="Devos D.P."/>
            <person name="Kaster A.-K."/>
            <person name="Ovreas L."/>
            <person name="Rohde M."/>
            <person name="Galperin M.Y."/>
            <person name="Jogler C."/>
        </authorList>
    </citation>
    <scope>NUCLEOTIDE SEQUENCE [LARGE SCALE GENOMIC DNA]</scope>
    <source>
        <strain evidence="2 3">Mal64</strain>
    </source>
</reference>
<evidence type="ECO:0000313" key="3">
    <source>
        <dbReference type="Proteomes" id="UP000315440"/>
    </source>
</evidence>
<keyword evidence="1" id="KW-0732">Signal</keyword>
<evidence type="ECO:0000256" key="1">
    <source>
        <dbReference type="SAM" id="SignalP"/>
    </source>
</evidence>
<accession>A0A5C5ZPB3</accession>
<dbReference type="Proteomes" id="UP000315440">
    <property type="component" value="Unassembled WGS sequence"/>
</dbReference>
<gene>
    <name evidence="2" type="ORF">Mal64_17120</name>
</gene>
<name>A0A5C5ZPB3_9BACT</name>
<proteinExistence type="predicted"/>